<comment type="caution">
    <text evidence="2">The sequence shown here is derived from an EMBL/GenBank/DDBJ whole genome shotgun (WGS) entry which is preliminary data.</text>
</comment>
<evidence type="ECO:0000313" key="2">
    <source>
        <dbReference type="EMBL" id="MFC4136667.1"/>
    </source>
</evidence>
<dbReference type="Pfam" id="PF13349">
    <property type="entry name" value="DUF4097"/>
    <property type="match status" value="1"/>
</dbReference>
<evidence type="ECO:0000313" key="3">
    <source>
        <dbReference type="Proteomes" id="UP001595816"/>
    </source>
</evidence>
<dbReference type="Gene3D" id="2.160.20.120">
    <property type="match status" value="1"/>
</dbReference>
<dbReference type="RefSeq" id="WP_253760462.1">
    <property type="nucleotide sequence ID" value="NZ_JAMZDZ010000001.1"/>
</dbReference>
<proteinExistence type="predicted"/>
<feature type="domain" description="DUF4097" evidence="1">
    <location>
        <begin position="42"/>
        <end position="258"/>
    </location>
</feature>
<sequence length="262" mass="27626">MAQWTVQDPQRIQLDGEVDRIDVNLVMGKISIVGVPGAARMEVKSVGKKPVDVVHDGRRLKISHGWRKRWPFYWWLFHRQYNCEITVAVPPEVVASVTVVSGRVSVAGLLTSTDVDVTSGRVSLLGLAGRTQAKLVSGPVEALGVAGELVMEAVSGSLTLAQSGADRVQATTVSGSITCDLDSTTPADVRLNTTSGSITIRIPAEADLDVRLDTTAGSITTVFPLDRQGKHWAGSARGRLGTGSGRLSATTTSGSIALLAGE</sequence>
<protein>
    <submittedName>
        <fullName evidence="2">DUF4097 domain-containing protein</fullName>
    </submittedName>
</protein>
<dbReference type="Proteomes" id="UP001595816">
    <property type="component" value="Unassembled WGS sequence"/>
</dbReference>
<evidence type="ECO:0000259" key="1">
    <source>
        <dbReference type="Pfam" id="PF13349"/>
    </source>
</evidence>
<gene>
    <name evidence="2" type="ORF">ACFOZ4_39190</name>
</gene>
<dbReference type="InterPro" id="IPR025164">
    <property type="entry name" value="Toastrack_DUF4097"/>
</dbReference>
<dbReference type="EMBL" id="JBHSAY010000033">
    <property type="protein sequence ID" value="MFC4136667.1"/>
    <property type="molecule type" value="Genomic_DNA"/>
</dbReference>
<keyword evidence="3" id="KW-1185">Reference proteome</keyword>
<organism evidence="2 3">
    <name type="scientific">Hamadaea flava</name>
    <dbReference type="NCBI Taxonomy" id="1742688"/>
    <lineage>
        <taxon>Bacteria</taxon>
        <taxon>Bacillati</taxon>
        <taxon>Actinomycetota</taxon>
        <taxon>Actinomycetes</taxon>
        <taxon>Micromonosporales</taxon>
        <taxon>Micromonosporaceae</taxon>
        <taxon>Hamadaea</taxon>
    </lineage>
</organism>
<reference evidence="3" key="1">
    <citation type="journal article" date="2019" name="Int. J. Syst. Evol. Microbiol.">
        <title>The Global Catalogue of Microorganisms (GCM) 10K type strain sequencing project: providing services to taxonomists for standard genome sequencing and annotation.</title>
        <authorList>
            <consortium name="The Broad Institute Genomics Platform"/>
            <consortium name="The Broad Institute Genome Sequencing Center for Infectious Disease"/>
            <person name="Wu L."/>
            <person name="Ma J."/>
        </authorList>
    </citation>
    <scope>NUCLEOTIDE SEQUENCE [LARGE SCALE GENOMIC DNA]</scope>
    <source>
        <strain evidence="3">CGMCC 4.7289</strain>
    </source>
</reference>
<name>A0ABV8LZY2_9ACTN</name>
<accession>A0ABV8LZY2</accession>